<evidence type="ECO:0000256" key="2">
    <source>
        <dbReference type="ARBA" id="ARBA00022679"/>
    </source>
</evidence>
<evidence type="ECO:0000256" key="3">
    <source>
        <dbReference type="ARBA" id="ARBA00022777"/>
    </source>
</evidence>
<proteinExistence type="inferred from homology"/>
<dbReference type="PANTHER" id="PTHR43085:SF57">
    <property type="entry name" value="CARBOHYDRATE KINASE PFKB DOMAIN-CONTAINING PROTEIN"/>
    <property type="match status" value="1"/>
</dbReference>
<dbReference type="InterPro" id="IPR029056">
    <property type="entry name" value="Ribokinase-like"/>
</dbReference>
<dbReference type="RefSeq" id="WP_301200604.1">
    <property type="nucleotide sequence ID" value="NZ_JAPDPI010000030.1"/>
</dbReference>
<dbReference type="PROSITE" id="PS00583">
    <property type="entry name" value="PFKB_KINASES_1"/>
    <property type="match status" value="1"/>
</dbReference>
<dbReference type="CDD" id="cd01167">
    <property type="entry name" value="bac_FRK"/>
    <property type="match status" value="1"/>
</dbReference>
<evidence type="ECO:0000313" key="5">
    <source>
        <dbReference type="EMBL" id="MCW3806811.1"/>
    </source>
</evidence>
<dbReference type="PROSITE" id="PS00584">
    <property type="entry name" value="PFKB_KINASES_2"/>
    <property type="match status" value="1"/>
</dbReference>
<dbReference type="Pfam" id="PF00294">
    <property type="entry name" value="PfkB"/>
    <property type="match status" value="1"/>
</dbReference>
<name>A0AAE3MFV2_9BACT</name>
<dbReference type="GO" id="GO:0016301">
    <property type="term" value="F:kinase activity"/>
    <property type="evidence" value="ECO:0007669"/>
    <property type="project" value="UniProtKB-KW"/>
</dbReference>
<keyword evidence="3 5" id="KW-0418">Kinase</keyword>
<dbReference type="PANTHER" id="PTHR43085">
    <property type="entry name" value="HEXOKINASE FAMILY MEMBER"/>
    <property type="match status" value="1"/>
</dbReference>
<protein>
    <submittedName>
        <fullName evidence="5">Carbohydrate kinase</fullName>
    </submittedName>
</protein>
<gene>
    <name evidence="5" type="ORF">OM074_14335</name>
</gene>
<dbReference type="InterPro" id="IPR002173">
    <property type="entry name" value="Carboh/pur_kinase_PfkB_CS"/>
</dbReference>
<dbReference type="EMBL" id="JAPDPI010000030">
    <property type="protein sequence ID" value="MCW3806811.1"/>
    <property type="molecule type" value="Genomic_DNA"/>
</dbReference>
<dbReference type="InterPro" id="IPR050306">
    <property type="entry name" value="PfkB_Carbo_kinase"/>
</dbReference>
<evidence type="ECO:0000256" key="1">
    <source>
        <dbReference type="ARBA" id="ARBA00010688"/>
    </source>
</evidence>
<comment type="caution">
    <text evidence="5">The sequence shown here is derived from an EMBL/GenBank/DDBJ whole genome shotgun (WGS) entry which is preliminary data.</text>
</comment>
<accession>A0AAE3MFV2</accession>
<dbReference type="SUPFAM" id="SSF53613">
    <property type="entry name" value="Ribokinase-like"/>
    <property type="match status" value="1"/>
</dbReference>
<dbReference type="Proteomes" id="UP001207408">
    <property type="component" value="Unassembled WGS sequence"/>
</dbReference>
<comment type="similarity">
    <text evidence="1">Belongs to the carbohydrate kinase PfkB family.</text>
</comment>
<keyword evidence="6" id="KW-1185">Reference proteome</keyword>
<keyword evidence="2" id="KW-0808">Transferase</keyword>
<reference evidence="5" key="1">
    <citation type="submission" date="2022-10" db="EMBL/GenBank/DDBJ databases">
        <authorList>
            <person name="Yu W.X."/>
        </authorList>
    </citation>
    <scope>NUCLEOTIDE SEQUENCE</scope>
    <source>
        <strain evidence="5">D04</strain>
    </source>
</reference>
<evidence type="ECO:0000259" key="4">
    <source>
        <dbReference type="Pfam" id="PF00294"/>
    </source>
</evidence>
<dbReference type="InterPro" id="IPR011611">
    <property type="entry name" value="PfkB_dom"/>
</dbReference>
<evidence type="ECO:0000313" key="6">
    <source>
        <dbReference type="Proteomes" id="UP001207408"/>
    </source>
</evidence>
<dbReference type="AlphaFoldDB" id="A0AAE3MFV2"/>
<sequence>MNSSNFRKNKVVCYGEVLWDIFPNQTKPGGAPMNVAYHLNKFGVESKMISRVGTDQLGKDLLNILNGWGVSINNCQIDDVNQTGVVNAIAGEDHEMSYVIKADAAWDHIDFMNHHVEEVKSADAFVFGTLSTRSQKSRETLYKLLEQASYKVFDINLRPPFYSKEIIEHLLNECNLLKLNQSELQLLNSWFCKEKLDEKSSVRFLQSRYNINEVIVTKGSSGATYYDMETECSFPANKVKVKDTVGSGDSFLAAFLAKKIQNEPVETGMYYATALGAFVTSQEGACPDYQIEYLDQLAISEM</sequence>
<dbReference type="Gene3D" id="3.40.1190.20">
    <property type="match status" value="1"/>
</dbReference>
<organism evidence="5 6">
    <name type="scientific">Plebeiibacterium marinum</name>
    <dbReference type="NCBI Taxonomy" id="2992111"/>
    <lineage>
        <taxon>Bacteria</taxon>
        <taxon>Pseudomonadati</taxon>
        <taxon>Bacteroidota</taxon>
        <taxon>Bacteroidia</taxon>
        <taxon>Marinilabiliales</taxon>
        <taxon>Marinilabiliaceae</taxon>
        <taxon>Plebeiibacterium</taxon>
    </lineage>
</organism>
<feature type="domain" description="Carbohydrate kinase PfkB" evidence="4">
    <location>
        <begin position="11"/>
        <end position="287"/>
    </location>
</feature>